<keyword evidence="2" id="KW-1185">Reference proteome</keyword>
<evidence type="ECO:0000313" key="1">
    <source>
        <dbReference type="EMBL" id="KGN65406.1"/>
    </source>
</evidence>
<protein>
    <submittedName>
        <fullName evidence="1">Uncharacterized protein</fullName>
    </submittedName>
</protein>
<accession>A0A0A0LZM5</accession>
<name>A0A0A0LZM5_CUCSA</name>
<reference evidence="1 2" key="4">
    <citation type="journal article" date="2011" name="BMC Genomics">
        <title>RNA-Seq improves annotation of protein-coding genes in the cucumber genome.</title>
        <authorList>
            <person name="Li Z."/>
            <person name="Zhang Z."/>
            <person name="Yan P."/>
            <person name="Huang S."/>
            <person name="Fei Z."/>
            <person name="Lin K."/>
        </authorList>
    </citation>
    <scope>NUCLEOTIDE SEQUENCE [LARGE SCALE GENOMIC DNA]</scope>
    <source>
        <strain evidence="2">cv. 9930</strain>
    </source>
</reference>
<gene>
    <name evidence="1" type="ORF">Csa_1G415240</name>
</gene>
<dbReference type="AlphaFoldDB" id="A0A0A0LZM5"/>
<reference evidence="1 2" key="3">
    <citation type="journal article" date="2010" name="BMC Genomics">
        <title>Transcriptome sequencing and comparative analysis of cucumber flowers with different sex types.</title>
        <authorList>
            <person name="Guo S."/>
            <person name="Zheng Y."/>
            <person name="Joung J.G."/>
            <person name="Liu S."/>
            <person name="Zhang Z."/>
            <person name="Crasta O.R."/>
            <person name="Sobral B.W."/>
            <person name="Xu Y."/>
            <person name="Huang S."/>
            <person name="Fei Z."/>
        </authorList>
    </citation>
    <scope>NUCLEOTIDE SEQUENCE [LARGE SCALE GENOMIC DNA]</scope>
    <source>
        <strain evidence="2">cv. 9930</strain>
    </source>
</reference>
<dbReference type="Proteomes" id="UP000029981">
    <property type="component" value="Chromosome 1"/>
</dbReference>
<reference evidence="1 2" key="2">
    <citation type="journal article" date="2009" name="PLoS ONE">
        <title>An integrated genetic and cytogenetic map of the cucumber genome.</title>
        <authorList>
            <person name="Ren Y."/>
            <person name="Zhang Z."/>
            <person name="Liu J."/>
            <person name="Staub J.E."/>
            <person name="Han Y."/>
            <person name="Cheng Z."/>
            <person name="Li X."/>
            <person name="Lu J."/>
            <person name="Miao H."/>
            <person name="Kang H."/>
            <person name="Xie B."/>
            <person name="Gu X."/>
            <person name="Wang X."/>
            <person name="Du Y."/>
            <person name="Jin W."/>
            <person name="Huang S."/>
        </authorList>
    </citation>
    <scope>NUCLEOTIDE SEQUENCE [LARGE SCALE GENOMIC DNA]</scope>
    <source>
        <strain evidence="2">cv. 9930</strain>
    </source>
</reference>
<proteinExistence type="predicted"/>
<organism evidence="1 2">
    <name type="scientific">Cucumis sativus</name>
    <name type="common">Cucumber</name>
    <dbReference type="NCBI Taxonomy" id="3659"/>
    <lineage>
        <taxon>Eukaryota</taxon>
        <taxon>Viridiplantae</taxon>
        <taxon>Streptophyta</taxon>
        <taxon>Embryophyta</taxon>
        <taxon>Tracheophyta</taxon>
        <taxon>Spermatophyta</taxon>
        <taxon>Magnoliopsida</taxon>
        <taxon>eudicotyledons</taxon>
        <taxon>Gunneridae</taxon>
        <taxon>Pentapetalae</taxon>
        <taxon>rosids</taxon>
        <taxon>fabids</taxon>
        <taxon>Cucurbitales</taxon>
        <taxon>Cucurbitaceae</taxon>
        <taxon>Benincaseae</taxon>
        <taxon>Cucumis</taxon>
    </lineage>
</organism>
<reference evidence="1 2" key="1">
    <citation type="journal article" date="2009" name="Nat. Genet.">
        <title>The genome of the cucumber, Cucumis sativus L.</title>
        <authorList>
            <person name="Huang S."/>
            <person name="Li R."/>
            <person name="Zhang Z."/>
            <person name="Li L."/>
            <person name="Gu X."/>
            <person name="Fan W."/>
            <person name="Lucas W.J."/>
            <person name="Wang X."/>
            <person name="Xie B."/>
            <person name="Ni P."/>
            <person name="Ren Y."/>
            <person name="Zhu H."/>
            <person name="Li J."/>
            <person name="Lin K."/>
            <person name="Jin W."/>
            <person name="Fei Z."/>
            <person name="Li G."/>
            <person name="Staub J."/>
            <person name="Kilian A."/>
            <person name="van der Vossen E.A."/>
            <person name="Wu Y."/>
            <person name="Guo J."/>
            <person name="He J."/>
            <person name="Jia Z."/>
            <person name="Ren Y."/>
            <person name="Tian G."/>
            <person name="Lu Y."/>
            <person name="Ruan J."/>
            <person name="Qian W."/>
            <person name="Wang M."/>
            <person name="Huang Q."/>
            <person name="Li B."/>
            <person name="Xuan Z."/>
            <person name="Cao J."/>
            <person name="Asan"/>
            <person name="Wu Z."/>
            <person name="Zhang J."/>
            <person name="Cai Q."/>
            <person name="Bai Y."/>
            <person name="Zhao B."/>
            <person name="Han Y."/>
            <person name="Li Y."/>
            <person name="Li X."/>
            <person name="Wang S."/>
            <person name="Shi Q."/>
            <person name="Liu S."/>
            <person name="Cho W.K."/>
            <person name="Kim J.Y."/>
            <person name="Xu Y."/>
            <person name="Heller-Uszynska K."/>
            <person name="Miao H."/>
            <person name="Cheng Z."/>
            <person name="Zhang S."/>
            <person name="Wu J."/>
            <person name="Yang Y."/>
            <person name="Kang H."/>
            <person name="Li M."/>
            <person name="Liang H."/>
            <person name="Ren X."/>
            <person name="Shi Z."/>
            <person name="Wen M."/>
            <person name="Jian M."/>
            <person name="Yang H."/>
            <person name="Zhang G."/>
            <person name="Yang Z."/>
            <person name="Chen R."/>
            <person name="Liu S."/>
            <person name="Li J."/>
            <person name="Ma L."/>
            <person name="Liu H."/>
            <person name="Zhou Y."/>
            <person name="Zhao J."/>
            <person name="Fang X."/>
            <person name="Li G."/>
            <person name="Fang L."/>
            <person name="Li Y."/>
            <person name="Liu D."/>
            <person name="Zheng H."/>
            <person name="Zhang Y."/>
            <person name="Qin N."/>
            <person name="Li Z."/>
            <person name="Yang G."/>
            <person name="Yang S."/>
            <person name="Bolund L."/>
            <person name="Kristiansen K."/>
            <person name="Zheng H."/>
            <person name="Li S."/>
            <person name="Zhang X."/>
            <person name="Yang H."/>
            <person name="Wang J."/>
            <person name="Sun R."/>
            <person name="Zhang B."/>
            <person name="Jiang S."/>
            <person name="Wang J."/>
            <person name="Du Y."/>
            <person name="Li S."/>
        </authorList>
    </citation>
    <scope>NUCLEOTIDE SEQUENCE [LARGE SCALE GENOMIC DNA]</scope>
    <source>
        <strain evidence="2">cv. 9930</strain>
    </source>
</reference>
<dbReference type="EMBL" id="CM002922">
    <property type="protein sequence ID" value="KGN65406.1"/>
    <property type="molecule type" value="Genomic_DNA"/>
</dbReference>
<sequence length="59" mass="6439">MERDVGHGSYNVVVLDDEERHGSCSVEVQGSKMERSVENCGSYSVEISNNGEKNTMGCV</sequence>
<dbReference type="Gramene" id="KGN65406">
    <property type="protein sequence ID" value="KGN65406"/>
    <property type="gene ID" value="Csa_1G415240"/>
</dbReference>
<evidence type="ECO:0000313" key="2">
    <source>
        <dbReference type="Proteomes" id="UP000029981"/>
    </source>
</evidence>